<keyword evidence="7" id="KW-0472">Membrane</keyword>
<comment type="similarity">
    <text evidence="6">Belongs to the cytochrome P450 family.</text>
</comment>
<evidence type="ECO:0000256" key="5">
    <source>
        <dbReference type="PIRSR" id="PIRSR602401-1"/>
    </source>
</evidence>
<keyword evidence="6" id="KW-0503">Monooxygenase</keyword>
<gene>
    <name evidence="8" type="ORF">PV08_04737</name>
</gene>
<dbReference type="SUPFAM" id="SSF48264">
    <property type="entry name" value="Cytochrome P450"/>
    <property type="match status" value="1"/>
</dbReference>
<keyword evidence="7" id="KW-0812">Transmembrane</keyword>
<evidence type="ECO:0000256" key="4">
    <source>
        <dbReference type="ARBA" id="ARBA00023004"/>
    </source>
</evidence>
<dbReference type="Gene3D" id="1.10.630.10">
    <property type="entry name" value="Cytochrome P450"/>
    <property type="match status" value="1"/>
</dbReference>
<dbReference type="GO" id="GO:0016705">
    <property type="term" value="F:oxidoreductase activity, acting on paired donors, with incorporation or reduction of molecular oxygen"/>
    <property type="evidence" value="ECO:0007669"/>
    <property type="project" value="InterPro"/>
</dbReference>
<reference evidence="8 9" key="1">
    <citation type="submission" date="2015-01" db="EMBL/GenBank/DDBJ databases">
        <title>The Genome Sequence of Exophiala spinifera CBS89968.</title>
        <authorList>
            <consortium name="The Broad Institute Genomics Platform"/>
            <person name="Cuomo C."/>
            <person name="de Hoog S."/>
            <person name="Gorbushina A."/>
            <person name="Stielow B."/>
            <person name="Teixiera M."/>
            <person name="Abouelleil A."/>
            <person name="Chapman S.B."/>
            <person name="Priest M."/>
            <person name="Young S.K."/>
            <person name="Wortman J."/>
            <person name="Nusbaum C."/>
            <person name="Birren B."/>
        </authorList>
    </citation>
    <scope>NUCLEOTIDE SEQUENCE [LARGE SCALE GENOMIC DNA]</scope>
    <source>
        <strain evidence="8 9">CBS 89968</strain>
    </source>
</reference>
<dbReference type="GeneID" id="27331820"/>
<dbReference type="GO" id="GO:0020037">
    <property type="term" value="F:heme binding"/>
    <property type="evidence" value="ECO:0007669"/>
    <property type="project" value="InterPro"/>
</dbReference>
<dbReference type="VEuPathDB" id="FungiDB:PV08_04737"/>
<dbReference type="GO" id="GO:0005506">
    <property type="term" value="F:iron ion binding"/>
    <property type="evidence" value="ECO:0007669"/>
    <property type="project" value="InterPro"/>
</dbReference>
<sequence length="502" mass="56876">MRIQILDFVHQLGWRALPLAGILAIVVYVVYLRYFHPLSKYPGPFLASVTNFWKFYQYSTLRFPNTLIKLHEKYGPIVRIGPNDLDFNYPEAIAPIYKTGKKMPKGVFYNAFTSFVPNIFGTTDEHHHALRRRQTAHAFSVNALKSMEPIFNQNISNLISKFGACADSAAIVDLKIVFTYYAYDLTGKLAFNEDFNTQVTDDENLVPPFSDHFLLGNMYGSVANLLPWIRDWTAWHPFVKRIIQSRRQMGLQAARCVNKAIAHHKKDESVRTLLTSLIDAKDPETGATLTADEINSEAFGFLVAGSHTTGSSLTVLFYYLTHNPHVLAKMVKEIDERISDDQEVYDFAGLESQLPYTLAVIRESFRMSPVAALLLPRVVIDPQGMLINGQLIPQGTNCCMVSTVIHHNHKVWGPSHDVFDPDRFYPESPIYDPALAGYLMHFGQGYRQCIGRNIGLISIWKIVITLFKKFHFEAVDPNEPLILDHTGAADKVGPLLVRVTRR</sequence>
<organism evidence="8 9">
    <name type="scientific">Exophiala spinifera</name>
    <dbReference type="NCBI Taxonomy" id="91928"/>
    <lineage>
        <taxon>Eukaryota</taxon>
        <taxon>Fungi</taxon>
        <taxon>Dikarya</taxon>
        <taxon>Ascomycota</taxon>
        <taxon>Pezizomycotina</taxon>
        <taxon>Eurotiomycetes</taxon>
        <taxon>Chaetothyriomycetidae</taxon>
        <taxon>Chaetothyriales</taxon>
        <taxon>Herpotrichiellaceae</taxon>
        <taxon>Exophiala</taxon>
    </lineage>
</organism>
<evidence type="ECO:0000256" key="6">
    <source>
        <dbReference type="RuleBase" id="RU000461"/>
    </source>
</evidence>
<dbReference type="PANTHER" id="PTHR24305">
    <property type="entry name" value="CYTOCHROME P450"/>
    <property type="match status" value="1"/>
</dbReference>
<evidence type="ECO:0000313" key="9">
    <source>
        <dbReference type="Proteomes" id="UP000053328"/>
    </source>
</evidence>
<evidence type="ECO:0000256" key="7">
    <source>
        <dbReference type="SAM" id="Phobius"/>
    </source>
</evidence>
<evidence type="ECO:0000313" key="8">
    <source>
        <dbReference type="EMBL" id="KIW17543.1"/>
    </source>
</evidence>
<evidence type="ECO:0000256" key="3">
    <source>
        <dbReference type="ARBA" id="ARBA00023002"/>
    </source>
</evidence>
<keyword evidence="7" id="KW-1133">Transmembrane helix</keyword>
<protein>
    <recommendedName>
        <fullName evidence="10">Cytochrome P450</fullName>
    </recommendedName>
</protein>
<dbReference type="PROSITE" id="PS00086">
    <property type="entry name" value="CYTOCHROME_P450"/>
    <property type="match status" value="1"/>
</dbReference>
<evidence type="ECO:0008006" key="10">
    <source>
        <dbReference type="Google" id="ProtNLM"/>
    </source>
</evidence>
<dbReference type="STRING" id="91928.A0A0D2BF13"/>
<dbReference type="Pfam" id="PF00067">
    <property type="entry name" value="p450"/>
    <property type="match status" value="1"/>
</dbReference>
<keyword evidence="4 5" id="KW-0408">Iron</keyword>
<dbReference type="InterPro" id="IPR050121">
    <property type="entry name" value="Cytochrome_P450_monoxygenase"/>
</dbReference>
<dbReference type="PRINTS" id="PR00385">
    <property type="entry name" value="P450"/>
</dbReference>
<keyword evidence="9" id="KW-1185">Reference proteome</keyword>
<proteinExistence type="inferred from homology"/>
<dbReference type="InterPro" id="IPR002401">
    <property type="entry name" value="Cyt_P450_E_grp-I"/>
</dbReference>
<dbReference type="InterPro" id="IPR036396">
    <property type="entry name" value="Cyt_P450_sf"/>
</dbReference>
<dbReference type="InterPro" id="IPR017972">
    <property type="entry name" value="Cyt_P450_CS"/>
</dbReference>
<keyword evidence="3 6" id="KW-0560">Oxidoreductase</keyword>
<feature type="binding site" description="axial binding residue" evidence="5">
    <location>
        <position position="449"/>
    </location>
    <ligand>
        <name>heme</name>
        <dbReference type="ChEBI" id="CHEBI:30413"/>
    </ligand>
    <ligandPart>
        <name>Fe</name>
        <dbReference type="ChEBI" id="CHEBI:18248"/>
    </ligandPart>
</feature>
<name>A0A0D2BF13_9EURO</name>
<keyword evidence="5 6" id="KW-0349">Heme</keyword>
<accession>A0A0D2BF13</accession>
<dbReference type="OrthoDB" id="1470350at2759"/>
<dbReference type="GO" id="GO:0004497">
    <property type="term" value="F:monooxygenase activity"/>
    <property type="evidence" value="ECO:0007669"/>
    <property type="project" value="UniProtKB-KW"/>
</dbReference>
<dbReference type="EMBL" id="KN847494">
    <property type="protein sequence ID" value="KIW17543.1"/>
    <property type="molecule type" value="Genomic_DNA"/>
</dbReference>
<feature type="transmembrane region" description="Helical" evidence="7">
    <location>
        <begin position="12"/>
        <end position="31"/>
    </location>
</feature>
<keyword evidence="2 5" id="KW-0479">Metal-binding</keyword>
<dbReference type="PRINTS" id="PR00463">
    <property type="entry name" value="EP450I"/>
</dbReference>
<evidence type="ECO:0000256" key="1">
    <source>
        <dbReference type="ARBA" id="ARBA00001971"/>
    </source>
</evidence>
<dbReference type="RefSeq" id="XP_016237759.1">
    <property type="nucleotide sequence ID" value="XM_016379082.1"/>
</dbReference>
<comment type="cofactor">
    <cofactor evidence="1 5">
        <name>heme</name>
        <dbReference type="ChEBI" id="CHEBI:30413"/>
    </cofactor>
</comment>
<dbReference type="AlphaFoldDB" id="A0A0D2BF13"/>
<evidence type="ECO:0000256" key="2">
    <source>
        <dbReference type="ARBA" id="ARBA00022723"/>
    </source>
</evidence>
<dbReference type="Proteomes" id="UP000053328">
    <property type="component" value="Unassembled WGS sequence"/>
</dbReference>
<dbReference type="PANTHER" id="PTHR24305:SF103">
    <property type="entry name" value="P450, PUTATIVE (EUROFUNG)-RELATED"/>
    <property type="match status" value="1"/>
</dbReference>
<dbReference type="HOGENOM" id="CLU_001570_14_0_1"/>
<dbReference type="InterPro" id="IPR001128">
    <property type="entry name" value="Cyt_P450"/>
</dbReference>